<dbReference type="Proteomes" id="UP001194468">
    <property type="component" value="Unassembled WGS sequence"/>
</dbReference>
<gene>
    <name evidence="1" type="ORF">L210DRAFT_3570993</name>
</gene>
<proteinExistence type="predicted"/>
<accession>A0AAD4BEC5</accession>
<protein>
    <submittedName>
        <fullName evidence="1">Uncharacterized protein</fullName>
    </submittedName>
</protein>
<sequence length="66" mass="7767">WVKIEPFSDKNNALLKVRCVSEQIVPTPERKWKTRRFWYLTIYDDCLLGVTCPAFSLEPCNKGFSQ</sequence>
<comment type="caution">
    <text evidence="1">The sequence shown here is derived from an EMBL/GenBank/DDBJ whole genome shotgun (WGS) entry which is preliminary data.</text>
</comment>
<dbReference type="AlphaFoldDB" id="A0AAD4BEC5"/>
<keyword evidence="2" id="KW-1185">Reference proteome</keyword>
<dbReference type="EMBL" id="WHUW01000118">
    <property type="protein sequence ID" value="KAF8423166.1"/>
    <property type="molecule type" value="Genomic_DNA"/>
</dbReference>
<organism evidence="1 2">
    <name type="scientific">Boletus edulis BED1</name>
    <dbReference type="NCBI Taxonomy" id="1328754"/>
    <lineage>
        <taxon>Eukaryota</taxon>
        <taxon>Fungi</taxon>
        <taxon>Dikarya</taxon>
        <taxon>Basidiomycota</taxon>
        <taxon>Agaricomycotina</taxon>
        <taxon>Agaricomycetes</taxon>
        <taxon>Agaricomycetidae</taxon>
        <taxon>Boletales</taxon>
        <taxon>Boletineae</taxon>
        <taxon>Boletaceae</taxon>
        <taxon>Boletoideae</taxon>
        <taxon>Boletus</taxon>
    </lineage>
</organism>
<name>A0AAD4BEC5_BOLED</name>
<feature type="non-terminal residue" evidence="1">
    <location>
        <position position="1"/>
    </location>
</feature>
<evidence type="ECO:0000313" key="1">
    <source>
        <dbReference type="EMBL" id="KAF8423166.1"/>
    </source>
</evidence>
<evidence type="ECO:0000313" key="2">
    <source>
        <dbReference type="Proteomes" id="UP001194468"/>
    </source>
</evidence>
<reference evidence="1" key="1">
    <citation type="submission" date="2019-10" db="EMBL/GenBank/DDBJ databases">
        <authorList>
            <consortium name="DOE Joint Genome Institute"/>
            <person name="Kuo A."/>
            <person name="Miyauchi S."/>
            <person name="Kiss E."/>
            <person name="Drula E."/>
            <person name="Kohler A."/>
            <person name="Sanchez-Garcia M."/>
            <person name="Andreopoulos B."/>
            <person name="Barry K.W."/>
            <person name="Bonito G."/>
            <person name="Buee M."/>
            <person name="Carver A."/>
            <person name="Chen C."/>
            <person name="Cichocki N."/>
            <person name="Clum A."/>
            <person name="Culley D."/>
            <person name="Crous P.W."/>
            <person name="Fauchery L."/>
            <person name="Girlanda M."/>
            <person name="Hayes R."/>
            <person name="Keri Z."/>
            <person name="LaButti K."/>
            <person name="Lipzen A."/>
            <person name="Lombard V."/>
            <person name="Magnuson J."/>
            <person name="Maillard F."/>
            <person name="Morin E."/>
            <person name="Murat C."/>
            <person name="Nolan M."/>
            <person name="Ohm R."/>
            <person name="Pangilinan J."/>
            <person name="Pereira M."/>
            <person name="Perotto S."/>
            <person name="Peter M."/>
            <person name="Riley R."/>
            <person name="Sitrit Y."/>
            <person name="Stielow B."/>
            <person name="Szollosi G."/>
            <person name="Zifcakova L."/>
            <person name="Stursova M."/>
            <person name="Spatafora J.W."/>
            <person name="Tedersoo L."/>
            <person name="Vaario L.-M."/>
            <person name="Yamada A."/>
            <person name="Yan M."/>
            <person name="Wang P."/>
            <person name="Xu J."/>
            <person name="Bruns T."/>
            <person name="Baldrian P."/>
            <person name="Vilgalys R."/>
            <person name="Henrissat B."/>
            <person name="Grigoriev I.V."/>
            <person name="Hibbett D."/>
            <person name="Nagy L.G."/>
            <person name="Martin F.M."/>
        </authorList>
    </citation>
    <scope>NUCLEOTIDE SEQUENCE</scope>
    <source>
        <strain evidence="1">BED1</strain>
    </source>
</reference>
<reference evidence="1" key="2">
    <citation type="journal article" date="2020" name="Nat. Commun.">
        <title>Large-scale genome sequencing of mycorrhizal fungi provides insights into the early evolution of symbiotic traits.</title>
        <authorList>
            <person name="Miyauchi S."/>
            <person name="Kiss E."/>
            <person name="Kuo A."/>
            <person name="Drula E."/>
            <person name="Kohler A."/>
            <person name="Sanchez-Garcia M."/>
            <person name="Morin E."/>
            <person name="Andreopoulos B."/>
            <person name="Barry K.W."/>
            <person name="Bonito G."/>
            <person name="Buee M."/>
            <person name="Carver A."/>
            <person name="Chen C."/>
            <person name="Cichocki N."/>
            <person name="Clum A."/>
            <person name="Culley D."/>
            <person name="Crous P.W."/>
            <person name="Fauchery L."/>
            <person name="Girlanda M."/>
            <person name="Hayes R.D."/>
            <person name="Keri Z."/>
            <person name="LaButti K."/>
            <person name="Lipzen A."/>
            <person name="Lombard V."/>
            <person name="Magnuson J."/>
            <person name="Maillard F."/>
            <person name="Murat C."/>
            <person name="Nolan M."/>
            <person name="Ohm R.A."/>
            <person name="Pangilinan J."/>
            <person name="Pereira M.F."/>
            <person name="Perotto S."/>
            <person name="Peter M."/>
            <person name="Pfister S."/>
            <person name="Riley R."/>
            <person name="Sitrit Y."/>
            <person name="Stielow J.B."/>
            <person name="Szollosi G."/>
            <person name="Zifcakova L."/>
            <person name="Stursova M."/>
            <person name="Spatafora J.W."/>
            <person name="Tedersoo L."/>
            <person name="Vaario L.M."/>
            <person name="Yamada A."/>
            <person name="Yan M."/>
            <person name="Wang P."/>
            <person name="Xu J."/>
            <person name="Bruns T."/>
            <person name="Baldrian P."/>
            <person name="Vilgalys R."/>
            <person name="Dunand C."/>
            <person name="Henrissat B."/>
            <person name="Grigoriev I.V."/>
            <person name="Hibbett D."/>
            <person name="Nagy L.G."/>
            <person name="Martin F.M."/>
        </authorList>
    </citation>
    <scope>NUCLEOTIDE SEQUENCE</scope>
    <source>
        <strain evidence="1">BED1</strain>
    </source>
</reference>